<dbReference type="Proteomes" id="UP001500266">
    <property type="component" value="Unassembled WGS sequence"/>
</dbReference>
<keyword evidence="2" id="KW-0732">Signal</keyword>
<protein>
    <recommendedName>
        <fullName evidence="5">Secreted protein</fullName>
    </recommendedName>
</protein>
<gene>
    <name evidence="3" type="ORF">GCM10022416_58150</name>
</gene>
<feature type="region of interest" description="Disordered" evidence="1">
    <location>
        <begin position="52"/>
        <end position="110"/>
    </location>
</feature>
<feature type="compositionally biased region" description="Basic residues" evidence="1">
    <location>
        <begin position="83"/>
        <end position="95"/>
    </location>
</feature>
<evidence type="ECO:0000256" key="1">
    <source>
        <dbReference type="SAM" id="MobiDB-lite"/>
    </source>
</evidence>
<feature type="signal peptide" evidence="2">
    <location>
        <begin position="1"/>
        <end position="33"/>
    </location>
</feature>
<accession>A0ABP7ZG74</accession>
<evidence type="ECO:0000313" key="4">
    <source>
        <dbReference type="Proteomes" id="UP001500266"/>
    </source>
</evidence>
<dbReference type="EMBL" id="BAABDO010000148">
    <property type="protein sequence ID" value="GAA4156822.1"/>
    <property type="molecule type" value="Genomic_DNA"/>
</dbReference>
<feature type="chain" id="PRO_5045352828" description="Secreted protein" evidence="2">
    <location>
        <begin position="34"/>
        <end position="110"/>
    </location>
</feature>
<comment type="caution">
    <text evidence="3">The sequence shown here is derived from an EMBL/GenBank/DDBJ whole genome shotgun (WGS) entry which is preliminary data.</text>
</comment>
<reference evidence="4" key="1">
    <citation type="journal article" date="2019" name="Int. J. Syst. Evol. Microbiol.">
        <title>The Global Catalogue of Microorganisms (GCM) 10K type strain sequencing project: providing services to taxonomists for standard genome sequencing and annotation.</title>
        <authorList>
            <consortium name="The Broad Institute Genomics Platform"/>
            <consortium name="The Broad Institute Genome Sequencing Center for Infectious Disease"/>
            <person name="Wu L."/>
            <person name="Ma J."/>
        </authorList>
    </citation>
    <scope>NUCLEOTIDE SEQUENCE [LARGE SCALE GENOMIC DNA]</scope>
    <source>
        <strain evidence="4">JCM 17316</strain>
    </source>
</reference>
<feature type="compositionally biased region" description="Polar residues" evidence="1">
    <location>
        <begin position="99"/>
        <end position="110"/>
    </location>
</feature>
<organism evidence="3 4">
    <name type="scientific">Actinomadura keratinilytica</name>
    <dbReference type="NCBI Taxonomy" id="547461"/>
    <lineage>
        <taxon>Bacteria</taxon>
        <taxon>Bacillati</taxon>
        <taxon>Actinomycetota</taxon>
        <taxon>Actinomycetes</taxon>
        <taxon>Streptosporangiales</taxon>
        <taxon>Thermomonosporaceae</taxon>
        <taxon>Actinomadura</taxon>
    </lineage>
</organism>
<evidence type="ECO:0008006" key="5">
    <source>
        <dbReference type="Google" id="ProtNLM"/>
    </source>
</evidence>
<evidence type="ECO:0000313" key="3">
    <source>
        <dbReference type="EMBL" id="GAA4156822.1"/>
    </source>
</evidence>
<sequence>MSLRATLRSVRRRVPAVAVPAVLLAVLVVSAQAAPGPVVALADAGGDCPGARLAAPADRHRVPGDEAEADESEIGGGADTAAHHGKGRKKHRKGGQGKNWRTVNVTSHRA</sequence>
<name>A0ABP7ZG74_9ACTN</name>
<keyword evidence="4" id="KW-1185">Reference proteome</keyword>
<evidence type="ECO:0000256" key="2">
    <source>
        <dbReference type="SAM" id="SignalP"/>
    </source>
</evidence>
<proteinExistence type="predicted"/>